<name>A0A6M4GG25_SPHYA</name>
<dbReference type="Proteomes" id="UP000502611">
    <property type="component" value="Plasmid p-A-Sy"/>
</dbReference>
<protein>
    <submittedName>
        <fullName evidence="1">Uncharacterized protein</fullName>
    </submittedName>
</protein>
<reference evidence="1 2" key="1">
    <citation type="submission" date="2020-04" db="EMBL/GenBank/DDBJ databases">
        <title>The Whole Genome Analysis of High salt-tolerant Sphingobium yanoikuyae YC-XJ2 with Aryl organophosphorus flame retardants (aryl-OPFRs)-degrading capacity and characteristics of Related phosphotriesterase.</title>
        <authorList>
            <person name="Li X."/>
        </authorList>
    </citation>
    <scope>NUCLEOTIDE SEQUENCE [LARGE SCALE GENOMIC DNA]</scope>
    <source>
        <strain evidence="1 2">YC-XJ2</strain>
        <plasmid evidence="2">p-a-sy</plasmid>
    </source>
</reference>
<organism evidence="1 2">
    <name type="scientific">Sphingobium yanoikuyae</name>
    <name type="common">Sphingomonas yanoikuyae</name>
    <dbReference type="NCBI Taxonomy" id="13690"/>
    <lineage>
        <taxon>Bacteria</taxon>
        <taxon>Pseudomonadati</taxon>
        <taxon>Pseudomonadota</taxon>
        <taxon>Alphaproteobacteria</taxon>
        <taxon>Sphingomonadales</taxon>
        <taxon>Sphingomonadaceae</taxon>
        <taxon>Sphingobium</taxon>
    </lineage>
</organism>
<dbReference type="AlphaFoldDB" id="A0A6M4GG25"/>
<keyword evidence="1" id="KW-0614">Plasmid</keyword>
<dbReference type="RefSeq" id="WP_162182008.1">
    <property type="nucleotide sequence ID" value="NZ_CP053022.1"/>
</dbReference>
<proteinExistence type="predicted"/>
<evidence type="ECO:0000313" key="1">
    <source>
        <dbReference type="EMBL" id="QJR05866.1"/>
    </source>
</evidence>
<gene>
    <name evidence="1" type="ORF">HH800_26935</name>
</gene>
<accession>A0A6M4GG25</accession>
<evidence type="ECO:0000313" key="2">
    <source>
        <dbReference type="Proteomes" id="UP000502611"/>
    </source>
</evidence>
<dbReference type="EMBL" id="CP053022">
    <property type="protein sequence ID" value="QJR05866.1"/>
    <property type="molecule type" value="Genomic_DNA"/>
</dbReference>
<geneLocation type="plasmid" evidence="2">
    <name>p-a-sy</name>
</geneLocation>
<sequence>MARPGSGSGQLIFAAAEFGAPGKWRSLVVLVCAKGAKIGLIVAEKETAHPTVRMGRVYLKACYSLRVAIDACTVPRWLASTINLMFIF</sequence>